<proteinExistence type="predicted"/>
<dbReference type="RefSeq" id="WP_065240145.1">
    <property type="nucleotide sequence ID" value="NZ_CAAAIL010000007.1"/>
</dbReference>
<dbReference type="Proteomes" id="UP000054639">
    <property type="component" value="Unassembled WGS sequence"/>
</dbReference>
<sequence length="279" mass="31813">MPLIVNLSTIHTLHPISKSVEAFAQLCNEYSVGCFSSCPTLFKSWSNYAWVMYQYKMNEQQLIQPYKLGAISTEQFLQNLLHIFPFLQEAEAEQETMIGLNGSESYSEDFALALLEHAWNEIIDLDDTSALRFPTLVTQSESEPVYLISNTNELNVLKILRLLKKQNPEIKFITPVDLSVRESKDPIEIAPNIFLCLSYRYQLFKNVTDNRNVNPHSTMSLLNHLVKEQLSDVDTSSIRVVSQYGGDLSEAGRIGIPAHNILHADQFFNEPQLEIKKNN</sequence>
<dbReference type="AlphaFoldDB" id="A0A378KNY1"/>
<evidence type="ECO:0000313" key="4">
    <source>
        <dbReference type="Proteomes" id="UP000254230"/>
    </source>
</evidence>
<evidence type="ECO:0000313" key="2">
    <source>
        <dbReference type="EMBL" id="STY16293.1"/>
    </source>
</evidence>
<organism evidence="2 4">
    <name type="scientific">Legionella quateirensis</name>
    <dbReference type="NCBI Taxonomy" id="45072"/>
    <lineage>
        <taxon>Bacteria</taxon>
        <taxon>Pseudomonadati</taxon>
        <taxon>Pseudomonadota</taxon>
        <taxon>Gammaproteobacteria</taxon>
        <taxon>Legionellales</taxon>
        <taxon>Legionellaceae</taxon>
        <taxon>Legionella</taxon>
    </lineage>
</organism>
<reference evidence="1 3" key="1">
    <citation type="submission" date="2015-11" db="EMBL/GenBank/DDBJ databases">
        <title>Genomic analysis of 38 Legionella species identifies large and diverse effector repertoires.</title>
        <authorList>
            <person name="Burstein D."/>
            <person name="Amaro F."/>
            <person name="Zusman T."/>
            <person name="Lifshitz Z."/>
            <person name="Cohen O."/>
            <person name="Gilbert J.A."/>
            <person name="Pupko T."/>
            <person name="Shuman H.A."/>
            <person name="Segal G."/>
        </authorList>
    </citation>
    <scope>NUCLEOTIDE SEQUENCE [LARGE SCALE GENOMIC DNA]</scope>
    <source>
        <strain evidence="1 3">ATCC 49507</strain>
    </source>
</reference>
<dbReference type="EMBL" id="LNYR01000006">
    <property type="protein sequence ID" value="KTD52977.1"/>
    <property type="molecule type" value="Genomic_DNA"/>
</dbReference>
<gene>
    <name evidence="1" type="ORF">Lqua_0810</name>
    <name evidence="2" type="ORF">NCTC12376_00073</name>
</gene>
<dbReference type="Proteomes" id="UP000254230">
    <property type="component" value="Unassembled WGS sequence"/>
</dbReference>
<dbReference type="OrthoDB" id="5653803at2"/>
<evidence type="ECO:0000313" key="3">
    <source>
        <dbReference type="Proteomes" id="UP000054639"/>
    </source>
</evidence>
<name>A0A378KNY1_9GAMM</name>
<evidence type="ECO:0000313" key="1">
    <source>
        <dbReference type="EMBL" id="KTD52977.1"/>
    </source>
</evidence>
<dbReference type="EMBL" id="UGOW01000001">
    <property type="protein sequence ID" value="STY16293.1"/>
    <property type="molecule type" value="Genomic_DNA"/>
</dbReference>
<keyword evidence="3" id="KW-1185">Reference proteome</keyword>
<protein>
    <submittedName>
        <fullName evidence="2">Uncharacterized protein</fullName>
    </submittedName>
</protein>
<reference evidence="2 4" key="2">
    <citation type="submission" date="2018-06" db="EMBL/GenBank/DDBJ databases">
        <authorList>
            <consortium name="Pathogen Informatics"/>
            <person name="Doyle S."/>
        </authorList>
    </citation>
    <scope>NUCLEOTIDE SEQUENCE [LARGE SCALE GENOMIC DNA]</scope>
    <source>
        <strain evidence="2 4">NCTC12376</strain>
    </source>
</reference>
<accession>A0A378KNY1</accession>